<evidence type="ECO:0000313" key="2">
    <source>
        <dbReference type="Proteomes" id="UP001597297"/>
    </source>
</evidence>
<proteinExistence type="predicted"/>
<dbReference type="Gene3D" id="2.30.30.700">
    <property type="entry name" value="SLA1 homology domain 1"/>
    <property type="match status" value="1"/>
</dbReference>
<sequence length="382" mass="43410">MKFPKLTVAALSLLSDFLSARTWTDVKGRTLEAEMVSKSESSVTVLVRGQKTEIALEMLSESDQKFVKNWERGDVAGYEALFEQKWPKLVSIDLDIEITEEEGEDGSYIYRSPHYEFISNTELSKVPVKRFSVLFEATREYVRQLPYANKKAHQESVRYQVFLFDTMESYVRAGGPEGSAGVYLGGKDVIMVLCQSLGLVKRGSTWAMDYDRTNKTLPHEITHQLTDREYFVEGARGWFSEGFAEYVAVTPYRSGKFSVSKAPSYIEEYVTSFSRVDNRGRNLGEEILAPRLEKFMTMSYSDFASAENGNFNYGLGALLVTYFNHYDGEGDAANIKNFLRAIKQGKTGTEALEVLRAGRSWEQLEEDVTTGWRKRGVKIDFM</sequence>
<comment type="caution">
    <text evidence="1">The sequence shown here is derived from an EMBL/GenBank/DDBJ whole genome shotgun (WGS) entry which is preliminary data.</text>
</comment>
<protein>
    <recommendedName>
        <fullName evidence="3">Peptidase MA-like domain-containing protein</fullName>
    </recommendedName>
</protein>
<evidence type="ECO:0008006" key="3">
    <source>
        <dbReference type="Google" id="ProtNLM"/>
    </source>
</evidence>
<reference evidence="2" key="1">
    <citation type="journal article" date="2019" name="Int. J. Syst. Evol. Microbiol.">
        <title>The Global Catalogue of Microorganisms (GCM) 10K type strain sequencing project: providing services to taxonomists for standard genome sequencing and annotation.</title>
        <authorList>
            <consortium name="The Broad Institute Genomics Platform"/>
            <consortium name="The Broad Institute Genome Sequencing Center for Infectious Disease"/>
            <person name="Wu L."/>
            <person name="Ma J."/>
        </authorList>
    </citation>
    <scope>NUCLEOTIDE SEQUENCE [LARGE SCALE GENOMIC DNA]</scope>
    <source>
        <strain evidence="2">JCM 16545</strain>
    </source>
</reference>
<dbReference type="RefSeq" id="WP_377094505.1">
    <property type="nucleotide sequence ID" value="NZ_JBHSJM010000001.1"/>
</dbReference>
<accession>A0ABW5E195</accession>
<dbReference type="Proteomes" id="UP001597297">
    <property type="component" value="Unassembled WGS sequence"/>
</dbReference>
<name>A0ABW5E195_9BACT</name>
<dbReference type="EMBL" id="JBHUJC010000020">
    <property type="protein sequence ID" value="MFD2276159.1"/>
    <property type="molecule type" value="Genomic_DNA"/>
</dbReference>
<organism evidence="1 2">
    <name type="scientific">Rubritalea spongiae</name>
    <dbReference type="NCBI Taxonomy" id="430797"/>
    <lineage>
        <taxon>Bacteria</taxon>
        <taxon>Pseudomonadati</taxon>
        <taxon>Verrucomicrobiota</taxon>
        <taxon>Verrucomicrobiia</taxon>
        <taxon>Verrucomicrobiales</taxon>
        <taxon>Rubritaleaceae</taxon>
        <taxon>Rubritalea</taxon>
    </lineage>
</organism>
<gene>
    <name evidence="1" type="ORF">ACFSQZ_06750</name>
</gene>
<evidence type="ECO:0000313" key="1">
    <source>
        <dbReference type="EMBL" id="MFD2276159.1"/>
    </source>
</evidence>
<keyword evidence="2" id="KW-1185">Reference proteome</keyword>